<evidence type="ECO:0000313" key="2">
    <source>
        <dbReference type="EMBL" id="KAK9009122.1"/>
    </source>
</evidence>
<evidence type="ECO:0000313" key="3">
    <source>
        <dbReference type="Proteomes" id="UP001396334"/>
    </source>
</evidence>
<dbReference type="SUPFAM" id="SSF53098">
    <property type="entry name" value="Ribonuclease H-like"/>
    <property type="match status" value="1"/>
</dbReference>
<evidence type="ECO:0000259" key="1">
    <source>
        <dbReference type="Pfam" id="PF13456"/>
    </source>
</evidence>
<dbReference type="EMBL" id="JBBPBN010000025">
    <property type="protein sequence ID" value="KAK9009122.1"/>
    <property type="molecule type" value="Genomic_DNA"/>
</dbReference>
<organism evidence="2 3">
    <name type="scientific">Hibiscus sabdariffa</name>
    <name type="common">roselle</name>
    <dbReference type="NCBI Taxonomy" id="183260"/>
    <lineage>
        <taxon>Eukaryota</taxon>
        <taxon>Viridiplantae</taxon>
        <taxon>Streptophyta</taxon>
        <taxon>Embryophyta</taxon>
        <taxon>Tracheophyta</taxon>
        <taxon>Spermatophyta</taxon>
        <taxon>Magnoliopsida</taxon>
        <taxon>eudicotyledons</taxon>
        <taxon>Gunneridae</taxon>
        <taxon>Pentapetalae</taxon>
        <taxon>rosids</taxon>
        <taxon>malvids</taxon>
        <taxon>Malvales</taxon>
        <taxon>Malvaceae</taxon>
        <taxon>Malvoideae</taxon>
        <taxon>Hibiscus</taxon>
    </lineage>
</organism>
<dbReference type="InterPro" id="IPR044730">
    <property type="entry name" value="RNase_H-like_dom_plant"/>
</dbReference>
<dbReference type="Gene3D" id="3.30.420.10">
    <property type="entry name" value="Ribonuclease H-like superfamily/Ribonuclease H"/>
    <property type="match status" value="1"/>
</dbReference>
<sequence>MKMMILIISRVDALVLFHLVLVSFSTGIGGVLRDKHGEWILGFYRSIGNCLVLLTELWAIHDTLHYLWTLGYRKTVVKSDSLEVVRIILSNSNALSDHALVFAIG</sequence>
<dbReference type="InterPro" id="IPR002156">
    <property type="entry name" value="RNaseH_domain"/>
</dbReference>
<reference evidence="2 3" key="1">
    <citation type="journal article" date="2024" name="G3 (Bethesda)">
        <title>Genome assembly of Hibiscus sabdariffa L. provides insights into metabolisms of medicinal natural products.</title>
        <authorList>
            <person name="Kim T."/>
        </authorList>
    </citation>
    <scope>NUCLEOTIDE SEQUENCE [LARGE SCALE GENOMIC DNA]</scope>
    <source>
        <strain evidence="2">TK-2024</strain>
        <tissue evidence="2">Old leaves</tissue>
    </source>
</reference>
<keyword evidence="3" id="KW-1185">Reference proteome</keyword>
<accession>A0ABR2R871</accession>
<proteinExistence type="predicted"/>
<dbReference type="PANTHER" id="PTHR47723:SF19">
    <property type="entry name" value="POLYNUCLEOTIDYL TRANSFERASE, RIBONUCLEASE H-LIKE SUPERFAMILY PROTEIN"/>
    <property type="match status" value="1"/>
</dbReference>
<comment type="caution">
    <text evidence="2">The sequence shown here is derived from an EMBL/GenBank/DDBJ whole genome shotgun (WGS) entry which is preliminary data.</text>
</comment>
<dbReference type="InterPro" id="IPR012337">
    <property type="entry name" value="RNaseH-like_sf"/>
</dbReference>
<dbReference type="Pfam" id="PF13456">
    <property type="entry name" value="RVT_3"/>
    <property type="match status" value="1"/>
</dbReference>
<dbReference type="CDD" id="cd06222">
    <property type="entry name" value="RNase_H_like"/>
    <property type="match status" value="1"/>
</dbReference>
<name>A0ABR2R871_9ROSI</name>
<dbReference type="InterPro" id="IPR053151">
    <property type="entry name" value="RNase_H-like"/>
</dbReference>
<dbReference type="Proteomes" id="UP001396334">
    <property type="component" value="Unassembled WGS sequence"/>
</dbReference>
<protein>
    <recommendedName>
        <fullName evidence="1">RNase H type-1 domain-containing protein</fullName>
    </recommendedName>
</protein>
<gene>
    <name evidence="2" type="ORF">V6N11_080591</name>
</gene>
<feature type="domain" description="RNase H type-1" evidence="1">
    <location>
        <begin position="26"/>
        <end position="93"/>
    </location>
</feature>
<dbReference type="InterPro" id="IPR036397">
    <property type="entry name" value="RNaseH_sf"/>
</dbReference>
<dbReference type="PANTHER" id="PTHR47723">
    <property type="entry name" value="OS05G0353850 PROTEIN"/>
    <property type="match status" value="1"/>
</dbReference>